<feature type="region of interest" description="Disordered" evidence="1">
    <location>
        <begin position="139"/>
        <end position="195"/>
    </location>
</feature>
<gene>
    <name evidence="2" type="ORF">PPAR1163_LOCUS6657</name>
</gene>
<sequence length="405" mass="43719">MGRTCILCRRPAKRTAPDFCKSKFTFLAGGRTGLCDKCRKSAPFKYMIKRYEAVRNRAEALQHDLGVRRVDEAFALLDSSLCGNFGVLGNSTVCGCRRAQQPCFRFTYNDDHQIHVCCSCAKVTAGLAKLVRLKSANIDSTDGGGGDGEGDENAPPTVVNGATTARAAGAAPAPTSARPASPARAMETTEPAARPGPVVVTWGQFSRHLCASGVTLQESGEASGFLLDENGEASGNSLKDGPTGVIRRARLTRYQDSGTSKRLPRMSYNFEDAKERKAAQAVSSKALQSAEQGIETFAGASGGFAMLITVTSPHLFRNGAMIVKVKAFLADPERGEVMELGEPAAMSFVHNLGTLRQAFKEFEEAKARIAGARTDYAAIDRANEPRRQMLRRFAKERKEHDKVDD</sequence>
<reference evidence="2" key="1">
    <citation type="submission" date="2021-01" db="EMBL/GenBank/DDBJ databases">
        <authorList>
            <person name="Corre E."/>
            <person name="Pelletier E."/>
            <person name="Niang G."/>
            <person name="Scheremetjew M."/>
            <person name="Finn R."/>
            <person name="Kale V."/>
            <person name="Holt S."/>
            <person name="Cochrane G."/>
            <person name="Meng A."/>
            <person name="Brown T."/>
            <person name="Cohen L."/>
        </authorList>
    </citation>
    <scope>NUCLEOTIDE SEQUENCE</scope>
    <source>
        <strain evidence="2">CCMP2877</strain>
    </source>
</reference>
<evidence type="ECO:0000256" key="1">
    <source>
        <dbReference type="SAM" id="MobiDB-lite"/>
    </source>
</evidence>
<accession>A0A7S1XNP4</accession>
<organism evidence="2">
    <name type="scientific">Phaeomonas parva</name>
    <dbReference type="NCBI Taxonomy" id="124430"/>
    <lineage>
        <taxon>Eukaryota</taxon>
        <taxon>Sar</taxon>
        <taxon>Stramenopiles</taxon>
        <taxon>Ochrophyta</taxon>
        <taxon>Pinguiophyceae</taxon>
        <taxon>Pinguiochrysidales</taxon>
        <taxon>Pinguiochrysidaceae</taxon>
        <taxon>Phaeomonas</taxon>
    </lineage>
</organism>
<name>A0A7S1XNP4_9STRA</name>
<dbReference type="EMBL" id="HBGJ01010701">
    <property type="protein sequence ID" value="CAD9248298.1"/>
    <property type="molecule type" value="Transcribed_RNA"/>
</dbReference>
<evidence type="ECO:0000313" key="2">
    <source>
        <dbReference type="EMBL" id="CAD9248298.1"/>
    </source>
</evidence>
<proteinExistence type="predicted"/>
<protein>
    <submittedName>
        <fullName evidence="2">Uncharacterized protein</fullName>
    </submittedName>
</protein>
<feature type="compositionally biased region" description="Low complexity" evidence="1">
    <location>
        <begin position="161"/>
        <end position="185"/>
    </location>
</feature>
<dbReference type="AlphaFoldDB" id="A0A7S1XNP4"/>